<comment type="similarity">
    <text evidence="1">Belongs to the LysR transcriptional regulatory family.</text>
</comment>
<dbReference type="EMBL" id="AXNT01000008">
    <property type="protein sequence ID" value="KGM03653.1"/>
    <property type="molecule type" value="Genomic_DNA"/>
</dbReference>
<dbReference type="GO" id="GO:0003700">
    <property type="term" value="F:DNA-binding transcription factor activity"/>
    <property type="evidence" value="ECO:0007669"/>
    <property type="project" value="InterPro"/>
</dbReference>
<dbReference type="Pfam" id="PF03466">
    <property type="entry name" value="LysR_substrate"/>
    <property type="match status" value="1"/>
</dbReference>
<organism evidence="7 8">
    <name type="scientific">Cellulomonas cellasea DSM 20118</name>
    <dbReference type="NCBI Taxonomy" id="1408250"/>
    <lineage>
        <taxon>Bacteria</taxon>
        <taxon>Bacillati</taxon>
        <taxon>Actinomycetota</taxon>
        <taxon>Actinomycetes</taxon>
        <taxon>Micrococcales</taxon>
        <taxon>Cellulomonadaceae</taxon>
        <taxon>Cellulomonas</taxon>
    </lineage>
</organism>
<dbReference type="OrthoDB" id="3252676at2"/>
<evidence type="ECO:0000313" key="7">
    <source>
        <dbReference type="EMBL" id="KGM03653.1"/>
    </source>
</evidence>
<dbReference type="NCBIfam" id="NF002964">
    <property type="entry name" value="PRK03635.1"/>
    <property type="match status" value="1"/>
</dbReference>
<dbReference type="Pfam" id="PF00126">
    <property type="entry name" value="HTH_1"/>
    <property type="match status" value="1"/>
</dbReference>
<keyword evidence="3" id="KW-0238">DNA-binding</keyword>
<dbReference type="PANTHER" id="PTHR30579:SF2">
    <property type="entry name" value="HTH-TYPE TRANSCRIPTIONAL REGULATOR ARGP"/>
    <property type="match status" value="1"/>
</dbReference>
<dbReference type="InterPro" id="IPR036390">
    <property type="entry name" value="WH_DNA-bd_sf"/>
</dbReference>
<dbReference type="SUPFAM" id="SSF46785">
    <property type="entry name" value="Winged helix' DNA-binding domain"/>
    <property type="match status" value="1"/>
</dbReference>
<comment type="caution">
    <text evidence="7">The sequence shown here is derived from an EMBL/GenBank/DDBJ whole genome shotgun (WGS) entry which is preliminary data.</text>
</comment>
<dbReference type="InterPro" id="IPR005119">
    <property type="entry name" value="LysR_subst-bd"/>
</dbReference>
<keyword evidence="8" id="KW-1185">Reference proteome</keyword>
<dbReference type="NCBIfam" id="NF009888">
    <property type="entry name" value="PRK13348.1"/>
    <property type="match status" value="1"/>
</dbReference>
<dbReference type="InterPro" id="IPR000847">
    <property type="entry name" value="LysR_HTH_N"/>
</dbReference>
<proteinExistence type="inferred from homology"/>
<sequence>MDLDPAQLKALAAVVDEGSFEGAARLLSVTPSAVSQRIKALERSAGHVVVRRARPCEPTVPGRALLRLAREWSVLEAEAAGVLGGDDPDAHVRLAIAVNADSLSTWFPPVLAGLAPHVLLDVRREDQDHSAALLREGSVMAAVTTDSAPVQGCRVHHLGDMRYLAVAAPHFVARWLPEGPTHEALGQAPLLAFTGKDALQDRFAEQVTGRRVDPPRHLVPSNHAFVELVMRGLGWGMVPEQAARAGAARGDLVELAPGQHLDVPLYWQHWKVGSHWLGVLTGRVVEHAAAELRS</sequence>
<reference evidence="7 8" key="1">
    <citation type="submission" date="2013-10" db="EMBL/GenBank/DDBJ databases">
        <authorList>
            <person name="Wang G."/>
            <person name="Zhuang W."/>
        </authorList>
    </citation>
    <scope>NUCLEOTIDE SEQUENCE [LARGE SCALE GENOMIC DNA]</scope>
    <source>
        <strain evidence="7 8">DSM 20118</strain>
    </source>
</reference>
<keyword evidence="4" id="KW-0010">Activator</keyword>
<dbReference type="PROSITE" id="PS50931">
    <property type="entry name" value="HTH_LYSR"/>
    <property type="match status" value="1"/>
</dbReference>
<accession>A0A0A0BBX1</accession>
<dbReference type="SUPFAM" id="SSF53850">
    <property type="entry name" value="Periplasmic binding protein-like II"/>
    <property type="match status" value="1"/>
</dbReference>
<evidence type="ECO:0000256" key="2">
    <source>
        <dbReference type="ARBA" id="ARBA00023015"/>
    </source>
</evidence>
<name>A0A0A0BBX1_9CELL</name>
<dbReference type="AlphaFoldDB" id="A0A0A0BBX1"/>
<dbReference type="Gene3D" id="1.10.10.10">
    <property type="entry name" value="Winged helix-like DNA-binding domain superfamily/Winged helix DNA-binding domain"/>
    <property type="match status" value="1"/>
</dbReference>
<dbReference type="STRING" id="1408250.Q760_16770"/>
<evidence type="ECO:0000256" key="1">
    <source>
        <dbReference type="ARBA" id="ARBA00009437"/>
    </source>
</evidence>
<evidence type="ECO:0000256" key="3">
    <source>
        <dbReference type="ARBA" id="ARBA00023125"/>
    </source>
</evidence>
<evidence type="ECO:0000256" key="5">
    <source>
        <dbReference type="ARBA" id="ARBA00023163"/>
    </source>
</evidence>
<dbReference type="Gene3D" id="3.40.190.290">
    <property type="match status" value="1"/>
</dbReference>
<feature type="domain" description="HTH lysR-type" evidence="6">
    <location>
        <begin position="1"/>
        <end position="59"/>
    </location>
</feature>
<evidence type="ECO:0000256" key="4">
    <source>
        <dbReference type="ARBA" id="ARBA00023159"/>
    </source>
</evidence>
<keyword evidence="5" id="KW-0804">Transcription</keyword>
<dbReference type="Proteomes" id="UP000029833">
    <property type="component" value="Unassembled WGS sequence"/>
</dbReference>
<dbReference type="InterPro" id="IPR036388">
    <property type="entry name" value="WH-like_DNA-bd_sf"/>
</dbReference>
<protein>
    <submittedName>
        <fullName evidence="7">LysR family transcriptional regulator</fullName>
    </submittedName>
</protein>
<evidence type="ECO:0000259" key="6">
    <source>
        <dbReference type="PROSITE" id="PS50931"/>
    </source>
</evidence>
<dbReference type="InterPro" id="IPR050176">
    <property type="entry name" value="LTTR"/>
</dbReference>
<keyword evidence="2" id="KW-0805">Transcription regulation</keyword>
<dbReference type="InterPro" id="IPR017685">
    <property type="entry name" value="ArgP"/>
</dbReference>
<evidence type="ECO:0000313" key="8">
    <source>
        <dbReference type="Proteomes" id="UP000029833"/>
    </source>
</evidence>
<dbReference type="PANTHER" id="PTHR30579">
    <property type="entry name" value="TRANSCRIPTIONAL REGULATOR"/>
    <property type="match status" value="1"/>
</dbReference>
<dbReference type="NCBIfam" id="TIGR03298">
    <property type="entry name" value="argP"/>
    <property type="match status" value="1"/>
</dbReference>
<dbReference type="RefSeq" id="WP_034624808.1">
    <property type="nucleotide sequence ID" value="NZ_AXNT01000008.1"/>
</dbReference>
<gene>
    <name evidence="7" type="ORF">Q760_16770</name>
</gene>
<dbReference type="GO" id="GO:0003677">
    <property type="term" value="F:DNA binding"/>
    <property type="evidence" value="ECO:0007669"/>
    <property type="project" value="UniProtKB-KW"/>
</dbReference>